<comment type="caution">
    <text evidence="3">The sequence shown here is derived from an EMBL/GenBank/DDBJ whole genome shotgun (WGS) entry which is preliminary data.</text>
</comment>
<dbReference type="InterPro" id="IPR011322">
    <property type="entry name" value="N-reg_PII-like_a/b"/>
</dbReference>
<keyword evidence="5" id="KW-1185">Reference proteome</keyword>
<dbReference type="EMBL" id="QJSQ01000027">
    <property type="protein sequence ID" value="PYE17146.1"/>
    <property type="molecule type" value="Genomic_DNA"/>
</dbReference>
<gene>
    <name evidence="3" type="ORF">C7410_12780</name>
    <name evidence="2" type="ORF">FHX59_006611</name>
</gene>
<proteinExistence type="inferred from homology"/>
<dbReference type="Proteomes" id="UP000533533">
    <property type="component" value="Unassembled WGS sequence"/>
</dbReference>
<dbReference type="PANTHER" id="PTHR23419:SF8">
    <property type="entry name" value="FI09726P"/>
    <property type="match status" value="1"/>
</dbReference>
<dbReference type="InterPro" id="IPR015867">
    <property type="entry name" value="N-reg_PII/ATP_PRibTrfase_C"/>
</dbReference>
<dbReference type="GO" id="GO:0005507">
    <property type="term" value="F:copper ion binding"/>
    <property type="evidence" value="ECO:0007669"/>
    <property type="project" value="TreeGrafter"/>
</dbReference>
<dbReference type="SUPFAM" id="SSF54913">
    <property type="entry name" value="GlnB-like"/>
    <property type="match status" value="1"/>
</dbReference>
<evidence type="ECO:0000313" key="4">
    <source>
        <dbReference type="Proteomes" id="UP000247772"/>
    </source>
</evidence>
<reference evidence="3 4" key="1">
    <citation type="submission" date="2018-06" db="EMBL/GenBank/DDBJ databases">
        <title>Genomic Encyclopedia of Type Strains, Phase IV (KMG-V): Genome sequencing to study the core and pangenomes of soil and plant-associated prokaryotes.</title>
        <authorList>
            <person name="Whitman W."/>
        </authorList>
    </citation>
    <scope>NUCLEOTIDE SEQUENCE [LARGE SCALE GENOMIC DNA]</scope>
    <source>
        <strain evidence="3 4">SRCL-318</strain>
        <strain evidence="2 5">SRMrh-85</strain>
    </source>
</reference>
<evidence type="ECO:0000313" key="5">
    <source>
        <dbReference type="Proteomes" id="UP000533533"/>
    </source>
</evidence>
<dbReference type="EMBL" id="JACHVZ010000024">
    <property type="protein sequence ID" value="MBB2932137.1"/>
    <property type="molecule type" value="Genomic_DNA"/>
</dbReference>
<dbReference type="AlphaFoldDB" id="A0A2U0ZJC7"/>
<dbReference type="GO" id="GO:0010038">
    <property type="term" value="P:response to metal ion"/>
    <property type="evidence" value="ECO:0007669"/>
    <property type="project" value="InterPro"/>
</dbReference>
<dbReference type="Gene3D" id="3.30.70.120">
    <property type="match status" value="1"/>
</dbReference>
<evidence type="ECO:0000256" key="1">
    <source>
        <dbReference type="ARBA" id="ARBA00010169"/>
    </source>
</evidence>
<accession>A0A2U0ZJC7</accession>
<evidence type="ECO:0000313" key="3">
    <source>
        <dbReference type="EMBL" id="PYE17146.1"/>
    </source>
</evidence>
<evidence type="ECO:0000313" key="2">
    <source>
        <dbReference type="EMBL" id="MBB2932137.1"/>
    </source>
</evidence>
<dbReference type="PANTHER" id="PTHR23419">
    <property type="entry name" value="DIVALENT CATION TOLERANCE CUTA-RELATED"/>
    <property type="match status" value="1"/>
</dbReference>
<comment type="similarity">
    <text evidence="1">Belongs to the CutA family.</text>
</comment>
<dbReference type="Pfam" id="PF03091">
    <property type="entry name" value="CutA1"/>
    <property type="match status" value="1"/>
</dbReference>
<name>A0A2U0ZJC7_9BURK</name>
<organism evidence="3 4">
    <name type="scientific">Paraburkholderia silvatlantica</name>
    <dbReference type="NCBI Taxonomy" id="321895"/>
    <lineage>
        <taxon>Bacteria</taxon>
        <taxon>Pseudomonadati</taxon>
        <taxon>Pseudomonadota</taxon>
        <taxon>Betaproteobacteria</taxon>
        <taxon>Burkholderiales</taxon>
        <taxon>Burkholderiaceae</taxon>
        <taxon>Paraburkholderia</taxon>
    </lineage>
</organism>
<protein>
    <submittedName>
        <fullName evidence="2">Periplasmic divalent cation tolerance protein</fullName>
    </submittedName>
    <submittedName>
        <fullName evidence="3">Uncharacterized protein involved in tolerance to divalent cations</fullName>
    </submittedName>
</protein>
<dbReference type="Proteomes" id="UP000247772">
    <property type="component" value="Unassembled WGS sequence"/>
</dbReference>
<dbReference type="InterPro" id="IPR004323">
    <property type="entry name" value="Ion_tolerance_CutA"/>
</dbReference>
<sequence length="110" mass="12122">MTLNVTLMLTTVPDEGAAEQLAAGALAQRLAACVTRLGAVHSQYHWQGNIESGNEIQLLFKTSLARAAELEQFIQTQHPYETPEILSWQATASNAYGQWVNAETQRTLHV</sequence>